<keyword evidence="2" id="KW-0378">Hydrolase</keyword>
<organism evidence="2 3">
    <name type="scientific">Prauserella endophytica</name>
    <dbReference type="NCBI Taxonomy" id="1592324"/>
    <lineage>
        <taxon>Bacteria</taxon>
        <taxon>Bacillati</taxon>
        <taxon>Actinomycetota</taxon>
        <taxon>Actinomycetes</taxon>
        <taxon>Pseudonocardiales</taxon>
        <taxon>Pseudonocardiaceae</taxon>
        <taxon>Prauserella</taxon>
        <taxon>Prauserella coralliicola group</taxon>
    </lineage>
</organism>
<evidence type="ECO:0000313" key="3">
    <source>
        <dbReference type="Proteomes" id="UP000309992"/>
    </source>
</evidence>
<evidence type="ECO:0000259" key="1">
    <source>
        <dbReference type="Pfam" id="PF20408"/>
    </source>
</evidence>
<protein>
    <submittedName>
        <fullName evidence="2">Alpha/beta hydrolase</fullName>
    </submittedName>
</protein>
<dbReference type="SUPFAM" id="SSF53474">
    <property type="entry name" value="alpha/beta-Hydrolases"/>
    <property type="match status" value="1"/>
</dbReference>
<accession>A0ABY2S4A3</accession>
<dbReference type="EMBL" id="SWMS01000008">
    <property type="protein sequence ID" value="TKG70639.1"/>
    <property type="molecule type" value="Genomic_DNA"/>
</dbReference>
<dbReference type="InterPro" id="IPR029058">
    <property type="entry name" value="AB_hydrolase_fold"/>
</dbReference>
<reference evidence="2 3" key="1">
    <citation type="journal article" date="2015" name="Antonie Van Leeuwenhoek">
        <title>Prauserella endophytica sp. nov., an endophytic actinobacterium isolated from Tamarix taklamakanensis.</title>
        <authorList>
            <person name="Liu J.M."/>
            <person name="Habden X."/>
            <person name="Guo L."/>
            <person name="Tuo L."/>
            <person name="Jiang Z.K."/>
            <person name="Liu S.W."/>
            <person name="Liu X.F."/>
            <person name="Chen L."/>
            <person name="Li R.F."/>
            <person name="Zhang Y.Q."/>
            <person name="Sun C.H."/>
        </authorList>
    </citation>
    <scope>NUCLEOTIDE SEQUENCE [LARGE SCALE GENOMIC DNA]</scope>
    <source>
        <strain evidence="2 3">CGMCC 4.7182</strain>
    </source>
</reference>
<dbReference type="InterPro" id="IPR046879">
    <property type="entry name" value="KANL3/Tex30_Abhydrolase"/>
</dbReference>
<dbReference type="RefSeq" id="WP_112274853.1">
    <property type="nucleotide sequence ID" value="NZ_SWMS01000008.1"/>
</dbReference>
<proteinExistence type="predicted"/>
<comment type="caution">
    <text evidence="2">The sequence shown here is derived from an EMBL/GenBank/DDBJ whole genome shotgun (WGS) entry which is preliminary data.</text>
</comment>
<sequence>MAVRRSPVPARAVALVLHGGAEHGAGAVRPWGLAYLRMVPFARALRAAGARHGLEVRLLRNRLRGWNEPALDPVRDARWALERVHAESPGLPVVLVGHSMGGRVALRVADDPAVTGVCALAPWTPQDEPVESVRDRTVVLAHGTRDAVTSPEASHTYARRAQATARSLARFEVAEEGHAMVRRPALWQRLVVGFTADVLGFPAGDGLPASAWDRPVDARLRIPL</sequence>
<feature type="domain" description="KANL3/Tex30 alpha/beta hydrolase-like" evidence="1">
    <location>
        <begin position="84"/>
        <end position="163"/>
    </location>
</feature>
<keyword evidence="3" id="KW-1185">Reference proteome</keyword>
<dbReference type="GO" id="GO:0016787">
    <property type="term" value="F:hydrolase activity"/>
    <property type="evidence" value="ECO:0007669"/>
    <property type="project" value="UniProtKB-KW"/>
</dbReference>
<dbReference type="Gene3D" id="3.40.50.1820">
    <property type="entry name" value="alpha/beta hydrolase"/>
    <property type="match status" value="1"/>
</dbReference>
<dbReference type="Pfam" id="PF20408">
    <property type="entry name" value="Abhydrolase_11"/>
    <property type="match status" value="1"/>
</dbReference>
<name>A0ABY2S4A3_9PSEU</name>
<dbReference type="Proteomes" id="UP000309992">
    <property type="component" value="Unassembled WGS sequence"/>
</dbReference>
<evidence type="ECO:0000313" key="2">
    <source>
        <dbReference type="EMBL" id="TKG70639.1"/>
    </source>
</evidence>
<gene>
    <name evidence="2" type="ORF">FCN18_16225</name>
</gene>